<dbReference type="Gene3D" id="3.40.50.1110">
    <property type="entry name" value="SGNH hydrolase"/>
    <property type="match status" value="1"/>
</dbReference>
<gene>
    <name evidence="3" type="ORF">TWF694_005662</name>
</gene>
<organism evidence="3 4">
    <name type="scientific">Orbilia ellipsospora</name>
    <dbReference type="NCBI Taxonomy" id="2528407"/>
    <lineage>
        <taxon>Eukaryota</taxon>
        <taxon>Fungi</taxon>
        <taxon>Dikarya</taxon>
        <taxon>Ascomycota</taxon>
        <taxon>Pezizomycotina</taxon>
        <taxon>Orbiliomycetes</taxon>
        <taxon>Orbiliales</taxon>
        <taxon>Orbiliaceae</taxon>
        <taxon>Orbilia</taxon>
    </lineage>
</organism>
<protein>
    <recommendedName>
        <fullName evidence="2">SGNH hydrolase-type esterase domain-containing protein</fullName>
    </recommendedName>
</protein>
<comment type="caution">
    <text evidence="3">The sequence shown here is derived from an EMBL/GenBank/DDBJ whole genome shotgun (WGS) entry which is preliminary data.</text>
</comment>
<dbReference type="AlphaFoldDB" id="A0AAV9WTQ9"/>
<feature type="chain" id="PRO_5043463125" description="SGNH hydrolase-type esterase domain-containing protein" evidence="1">
    <location>
        <begin position="20"/>
        <end position="436"/>
    </location>
</feature>
<accession>A0AAV9WTQ9</accession>
<dbReference type="Proteomes" id="UP001365542">
    <property type="component" value="Unassembled WGS sequence"/>
</dbReference>
<evidence type="ECO:0000313" key="4">
    <source>
        <dbReference type="Proteomes" id="UP001365542"/>
    </source>
</evidence>
<name>A0AAV9WTQ9_9PEZI</name>
<evidence type="ECO:0000313" key="3">
    <source>
        <dbReference type="EMBL" id="KAK6523994.1"/>
    </source>
</evidence>
<evidence type="ECO:0000256" key="1">
    <source>
        <dbReference type="SAM" id="SignalP"/>
    </source>
</evidence>
<feature type="domain" description="SGNH hydrolase-type esterase" evidence="2">
    <location>
        <begin position="218"/>
        <end position="414"/>
    </location>
</feature>
<keyword evidence="4" id="KW-1185">Reference proteome</keyword>
<dbReference type="PANTHER" id="PTHR43784:SF3">
    <property type="entry name" value="GDSL FAMILY LIPASE"/>
    <property type="match status" value="1"/>
</dbReference>
<dbReference type="SUPFAM" id="SSF52266">
    <property type="entry name" value="SGNH hydrolase"/>
    <property type="match status" value="1"/>
</dbReference>
<dbReference type="CDD" id="cd01830">
    <property type="entry name" value="XynE_like"/>
    <property type="match status" value="1"/>
</dbReference>
<dbReference type="Pfam" id="PF13472">
    <property type="entry name" value="Lipase_GDSL_2"/>
    <property type="match status" value="1"/>
</dbReference>
<feature type="signal peptide" evidence="1">
    <location>
        <begin position="1"/>
        <end position="19"/>
    </location>
</feature>
<dbReference type="EMBL" id="JAVHJO010000018">
    <property type="protein sequence ID" value="KAK6523994.1"/>
    <property type="molecule type" value="Genomic_DNA"/>
</dbReference>
<evidence type="ECO:0000259" key="2">
    <source>
        <dbReference type="Pfam" id="PF13472"/>
    </source>
</evidence>
<keyword evidence="1" id="KW-0732">Signal</keyword>
<dbReference type="InterPro" id="IPR053140">
    <property type="entry name" value="GDSL_Rv0518-like"/>
</dbReference>
<sequence>MLFLQPLVALVAAVSTVSAAALQKRVHNGHWVNIWGTMPQLTEPQNLPPAPYNGTTGVFINASIRQTLFMTLGADQIRLRFSNNFGGSDLAITGVTVALPVGGAAGVAKIQTNTLKAVTFSGSSSIIVPNGSLVVSDPIDFPVAPLQNIAVTIYLASGQSGFAVTSHPGSRTTSYMTWGNQLTAADFTSTATASTAHWYFISGVEGWVNGGESAFVIVGDSITDGRGSTTDANNRWPDLLLRNMQKQHFSSQISVINQAAGGNRILYDGLGPNAQGRIDRDVLSQSGVKFAMIFEGVNDIGTAPAEAGAQDVIYQRLVLAYKQMSTRIHTFGIPFFAATITPFGSPNTVLQPYSAPEREVTRLRINDWIRKSKGTVFDAIIDFDAMLRDPKNQTQLNPIYDSGDQLHPNVAGYQYIANQFPLSILDTFADGVDGFN</sequence>
<dbReference type="InterPro" id="IPR036514">
    <property type="entry name" value="SGNH_hydro_sf"/>
</dbReference>
<dbReference type="InterPro" id="IPR013830">
    <property type="entry name" value="SGNH_hydro"/>
</dbReference>
<dbReference type="PANTHER" id="PTHR43784">
    <property type="entry name" value="GDSL-LIKE LIPASE/ACYLHYDROLASE, PUTATIVE (AFU_ORTHOLOGUE AFUA_2G00820)-RELATED"/>
    <property type="match status" value="1"/>
</dbReference>
<reference evidence="3 4" key="1">
    <citation type="submission" date="2019-10" db="EMBL/GenBank/DDBJ databases">
        <authorList>
            <person name="Palmer J.M."/>
        </authorList>
    </citation>
    <scope>NUCLEOTIDE SEQUENCE [LARGE SCALE GENOMIC DNA]</scope>
    <source>
        <strain evidence="3 4">TWF694</strain>
    </source>
</reference>
<proteinExistence type="predicted"/>